<dbReference type="Proteomes" id="UP000028194">
    <property type="component" value="Chromosome"/>
</dbReference>
<dbReference type="KEGG" id="nev:NTE_00161"/>
<evidence type="ECO:0000313" key="1">
    <source>
        <dbReference type="EMBL" id="AIF82243.1"/>
    </source>
</evidence>
<keyword evidence="2" id="KW-1185">Reference proteome</keyword>
<proteinExistence type="predicted"/>
<name>A0A075MLX9_9ARCH</name>
<evidence type="ECO:0000313" key="2">
    <source>
        <dbReference type="Proteomes" id="UP000028194"/>
    </source>
</evidence>
<gene>
    <name evidence="1" type="ORF">NTE_00161</name>
</gene>
<organism evidence="1 2">
    <name type="scientific">Candidatus Nitrososphaera evergladensis SR1</name>
    <dbReference type="NCBI Taxonomy" id="1459636"/>
    <lineage>
        <taxon>Archaea</taxon>
        <taxon>Nitrososphaerota</taxon>
        <taxon>Nitrososphaeria</taxon>
        <taxon>Nitrososphaerales</taxon>
        <taxon>Nitrososphaeraceae</taxon>
        <taxon>Nitrososphaera</taxon>
    </lineage>
</organism>
<dbReference type="AlphaFoldDB" id="A0A075MLX9"/>
<protein>
    <submittedName>
        <fullName evidence="1">Uncharacterized protein</fullName>
    </submittedName>
</protein>
<reference evidence="1 2" key="1">
    <citation type="journal article" date="2014" name="PLoS ONE">
        <title>Genome Sequence of Candidatus Nitrososphaera evergladensis from Group I.1b Enriched from Everglades Soil Reveals Novel Genomic Features of the Ammonia-Oxidizing Archaea.</title>
        <authorList>
            <person name="Zhalnina K.V."/>
            <person name="Dias R."/>
            <person name="Leonard M.T."/>
            <person name="Dorr de Quadros P."/>
            <person name="Camargo F.A."/>
            <person name="Drew J.C."/>
            <person name="Farmerie W.G."/>
            <person name="Daroub S.H."/>
            <person name="Triplett E.W."/>
        </authorList>
    </citation>
    <scope>NUCLEOTIDE SEQUENCE [LARGE SCALE GENOMIC DNA]</scope>
    <source>
        <strain evidence="1 2">SR1</strain>
    </source>
</reference>
<accession>A0A075MLX9</accession>
<dbReference type="HOGENOM" id="CLU_200166_0_0_2"/>
<sequence length="60" mass="6753">MQKPFQIKPLKAEPGRGLPYCNACGAYATNEAHFDVGNYIVLRRYCDKCLPTAEYDPSLN</sequence>
<dbReference type="EMBL" id="CP007174">
    <property type="protein sequence ID" value="AIF82243.1"/>
    <property type="molecule type" value="Genomic_DNA"/>
</dbReference>